<dbReference type="PANTHER" id="PTHR31350:SF27">
    <property type="entry name" value="HEMIMETHYLATED DNA-BINDING DOMAIN-CONTAINING PROTEIN"/>
    <property type="match status" value="1"/>
</dbReference>
<dbReference type="SUPFAM" id="SSF81383">
    <property type="entry name" value="F-box domain"/>
    <property type="match status" value="1"/>
</dbReference>
<reference evidence="2 3" key="1">
    <citation type="submission" date="2024-01" db="EMBL/GenBank/DDBJ databases">
        <title>Complete genome of Cladobotryum mycophilum ATHUM6906.</title>
        <authorList>
            <person name="Christinaki A.C."/>
            <person name="Myridakis A.I."/>
            <person name="Kouvelis V.N."/>
        </authorList>
    </citation>
    <scope>NUCLEOTIDE SEQUENCE [LARGE SCALE GENOMIC DNA]</scope>
    <source>
        <strain evidence="2 3">ATHUM6906</strain>
    </source>
</reference>
<evidence type="ECO:0000313" key="3">
    <source>
        <dbReference type="Proteomes" id="UP001338125"/>
    </source>
</evidence>
<keyword evidence="3" id="KW-1185">Reference proteome</keyword>
<dbReference type="Pfam" id="PF12937">
    <property type="entry name" value="F-box-like"/>
    <property type="match status" value="1"/>
</dbReference>
<accession>A0ABR0SUC9</accession>
<organism evidence="2 3">
    <name type="scientific">Cladobotryum mycophilum</name>
    <dbReference type="NCBI Taxonomy" id="491253"/>
    <lineage>
        <taxon>Eukaryota</taxon>
        <taxon>Fungi</taxon>
        <taxon>Dikarya</taxon>
        <taxon>Ascomycota</taxon>
        <taxon>Pezizomycotina</taxon>
        <taxon>Sordariomycetes</taxon>
        <taxon>Hypocreomycetidae</taxon>
        <taxon>Hypocreales</taxon>
        <taxon>Hypocreaceae</taxon>
        <taxon>Cladobotryum</taxon>
    </lineage>
</organism>
<dbReference type="PROSITE" id="PS50181">
    <property type="entry name" value="FBOX"/>
    <property type="match status" value="1"/>
</dbReference>
<evidence type="ECO:0000259" key="1">
    <source>
        <dbReference type="PROSITE" id="PS50181"/>
    </source>
</evidence>
<dbReference type="InterPro" id="IPR032698">
    <property type="entry name" value="SirB1_N"/>
</dbReference>
<comment type="caution">
    <text evidence="2">The sequence shown here is derived from an EMBL/GenBank/DDBJ whole genome shotgun (WGS) entry which is preliminary data.</text>
</comment>
<evidence type="ECO:0000313" key="2">
    <source>
        <dbReference type="EMBL" id="KAK5995754.1"/>
    </source>
</evidence>
<gene>
    <name evidence="2" type="ORF">PT974_04172</name>
</gene>
<dbReference type="Gene3D" id="1.20.1280.50">
    <property type="match status" value="1"/>
</dbReference>
<dbReference type="Pfam" id="PF13369">
    <property type="entry name" value="Transglut_core2"/>
    <property type="match status" value="1"/>
</dbReference>
<dbReference type="Proteomes" id="UP001338125">
    <property type="component" value="Unassembled WGS sequence"/>
</dbReference>
<protein>
    <recommendedName>
        <fullName evidence="1">F-box domain-containing protein</fullName>
    </recommendedName>
</protein>
<proteinExistence type="predicted"/>
<dbReference type="PANTHER" id="PTHR31350">
    <property type="entry name" value="SI:DKEY-261L7.2"/>
    <property type="match status" value="1"/>
</dbReference>
<dbReference type="EMBL" id="JAVFKD010000004">
    <property type="protein sequence ID" value="KAK5995754.1"/>
    <property type="molecule type" value="Genomic_DNA"/>
</dbReference>
<feature type="domain" description="F-box" evidence="1">
    <location>
        <begin position="11"/>
        <end position="58"/>
    </location>
</feature>
<sequence length="521" mass="59676">MAQIIGGGAAVAPLHLVPDEIINHLLYYISPSDNLSGLQLVSRRFNRLANEPLLWKYHCCSNFQYWHPTHKFHDKVTRLVEHTDWKRLFILRISRNERIATLLNDIISTKVGRIKRFEQIAQLGYDAKDFLLEQCQTDPSLDDGLATRYYSNAILDSIHRSIAIEEWHSLQQVPEQHMSQVTGVQLERALGAFDLFVLHDQPGDLDDITYMLDEVAFSFRSSQPNFHELTTRQKALTLLRWLRSQNFTGVHNPERNYRNLRNCLIGQALRHEEHESIPIISTAIFCCIASRLGMDTRCCAFPSHVHAIVYPAPGYTLDDLPVKPKQRNDPPQRMFLDPYGNDEEVPAYALRAMLAQFGWQTNMEVFLAPVSALSITMRTAQNLKATIARIQELNDHVHSELSQLIRGDNAMNVEACLYAASWASLVLTPPNSLEWVDRLAKFLRRFAGSWPEDAWLIEKYLWPSPSTGPEPHVVAAHNIELISDPNLVTDDMFPLAGKFFKRFDTKTCTFISNIKEQFPDD</sequence>
<name>A0ABR0SUC9_9HYPO</name>
<dbReference type="InterPro" id="IPR036047">
    <property type="entry name" value="F-box-like_dom_sf"/>
</dbReference>
<dbReference type="InterPro" id="IPR001810">
    <property type="entry name" value="F-box_dom"/>
</dbReference>